<accession>A0A8T2NHY8</accession>
<comment type="caution">
    <text evidence="1">The sequence shown here is derived from an EMBL/GenBank/DDBJ whole genome shotgun (WGS) entry which is preliminary data.</text>
</comment>
<keyword evidence="2" id="KW-1185">Reference proteome</keyword>
<name>A0A8T2NHY8_9TELE</name>
<dbReference type="EMBL" id="JAFBMS010000054">
    <property type="protein sequence ID" value="KAG9339336.1"/>
    <property type="molecule type" value="Genomic_DNA"/>
</dbReference>
<dbReference type="Proteomes" id="UP000824540">
    <property type="component" value="Unassembled WGS sequence"/>
</dbReference>
<evidence type="ECO:0000313" key="1">
    <source>
        <dbReference type="EMBL" id="KAG9339336.1"/>
    </source>
</evidence>
<sequence>MTLPDPYLPTAYKVRDDETTAPGFNTGENAMEMSDPLPQCSASLISPPQSPLPVYVGRCLDHFIPG</sequence>
<evidence type="ECO:0000313" key="2">
    <source>
        <dbReference type="Proteomes" id="UP000824540"/>
    </source>
</evidence>
<dbReference type="AlphaFoldDB" id="A0A8T2NHY8"/>
<organism evidence="1 2">
    <name type="scientific">Albula glossodonta</name>
    <name type="common">roundjaw bonefish</name>
    <dbReference type="NCBI Taxonomy" id="121402"/>
    <lineage>
        <taxon>Eukaryota</taxon>
        <taxon>Metazoa</taxon>
        <taxon>Chordata</taxon>
        <taxon>Craniata</taxon>
        <taxon>Vertebrata</taxon>
        <taxon>Euteleostomi</taxon>
        <taxon>Actinopterygii</taxon>
        <taxon>Neopterygii</taxon>
        <taxon>Teleostei</taxon>
        <taxon>Albuliformes</taxon>
        <taxon>Albulidae</taxon>
        <taxon>Albula</taxon>
    </lineage>
</organism>
<gene>
    <name evidence="1" type="ORF">JZ751_023728</name>
</gene>
<proteinExistence type="predicted"/>
<protein>
    <submittedName>
        <fullName evidence="1">Uncharacterized protein</fullName>
    </submittedName>
</protein>
<reference evidence="1" key="1">
    <citation type="thesis" date="2021" institute="BYU ScholarsArchive" country="Provo, UT, USA">
        <title>Applications of and Algorithms for Genome Assembly and Genomic Analyses with an Emphasis on Marine Teleosts.</title>
        <authorList>
            <person name="Pickett B.D."/>
        </authorList>
    </citation>
    <scope>NUCLEOTIDE SEQUENCE</scope>
    <source>
        <strain evidence="1">HI-2016</strain>
    </source>
</reference>